<dbReference type="InterPro" id="IPR004158">
    <property type="entry name" value="DUF247_pln"/>
</dbReference>
<reference evidence="2" key="2">
    <citation type="submission" date="2025-08" db="UniProtKB">
        <authorList>
            <consortium name="RefSeq"/>
        </authorList>
    </citation>
    <scope>IDENTIFICATION</scope>
    <source>
        <tissue evidence="2">Leaves</tissue>
    </source>
</reference>
<accession>A0A6P6U934</accession>
<dbReference type="AlphaFoldDB" id="A0A6P6U934"/>
<keyword evidence="1" id="KW-1185">Reference proteome</keyword>
<reference evidence="1" key="1">
    <citation type="journal article" date="2025" name="Foods">
        <title>Unveiling the Microbial Signatures of Arabica Coffee Cherries: Insights into Ripeness Specific Diversity, Functional Traits, and Implications for Quality and Safety.</title>
        <authorList>
            <consortium name="RefSeq"/>
            <person name="Tenea G.N."/>
            <person name="Cifuentes V."/>
            <person name="Reyes P."/>
            <person name="Cevallos-Vallejos M."/>
        </authorList>
    </citation>
    <scope>NUCLEOTIDE SEQUENCE [LARGE SCALE GENOMIC DNA]</scope>
</reference>
<dbReference type="PANTHER" id="PTHR31549:SF289">
    <property type="match status" value="1"/>
</dbReference>
<evidence type="ECO:0000313" key="2">
    <source>
        <dbReference type="RefSeq" id="XP_027086452.1"/>
    </source>
</evidence>
<dbReference type="PANTHER" id="PTHR31549">
    <property type="entry name" value="PROTEIN, PUTATIVE (DUF247)-RELATED-RELATED"/>
    <property type="match status" value="1"/>
</dbReference>
<gene>
    <name evidence="2" type="primary">LOC113708181</name>
</gene>
<dbReference type="RefSeq" id="XP_027086452.1">
    <property type="nucleotide sequence ID" value="XM_027230651.1"/>
</dbReference>
<evidence type="ECO:0000313" key="1">
    <source>
        <dbReference type="Proteomes" id="UP001652660"/>
    </source>
</evidence>
<name>A0A6P6U934_COFAR</name>
<dbReference type="Proteomes" id="UP001652660">
    <property type="component" value="Chromosome 9c"/>
</dbReference>
<dbReference type="GeneID" id="113708181"/>
<proteinExistence type="predicted"/>
<dbReference type="Pfam" id="PF03140">
    <property type="entry name" value="DUF247"/>
    <property type="match status" value="1"/>
</dbReference>
<protein>
    <submittedName>
        <fullName evidence="2">UPF0481 protein At3g02645</fullName>
    </submittedName>
</protein>
<sequence>MLSSTFFASKESENNWRNYMILAYKTSLETIPSGPSIFQLSKILKDTKPEAYIPQSLGLGPFHHCRPELQEKMLWIKRAALSVHNVELERIMELLKSLPWPFEERIQSCYGSYLDFDKETLILIVIVDSICLLHALDVLENYKEQPGEEEEVEPSLMISDMMMLENQIPITLIDLVLRDETLAEEFTLLTSLFDIFYEFVSKLSPVKLADDDRDYMREIWGPPKHLLHFMYKFAVGRKLAVIIESRKFVPGSTEETDSITSQSLASSMQSTVEINSAAEAESAVSNILRQTGDSLVYAGGQAGEFFIRAIEEINSLTAAYKDGGLRVPTWFDKTVQGIGKAVSSSEMKQASALDKVHSVSELYNIPKITFHALPVGCGFGNIVFDKIKKVVYLPMMTLHANSEVILRNLLAFEAAYKDARQGPQSEVREHMGLMCAIIKTEKDVQLLKDAKVIETQLKDEDVVKLFKSIKKTMEKLGNKSSFIDAFGRYTNEDYDNVPIVKACNWIKKWALAFLNFVKRIWPVFVVLLLFLQTFCDIYNCHRGPWFGTTRETADLPLQDSSFLSLAPKAELLKPRKFLRYYS</sequence>
<organism evidence="1 2">
    <name type="scientific">Coffea arabica</name>
    <name type="common">Arabian coffee</name>
    <dbReference type="NCBI Taxonomy" id="13443"/>
    <lineage>
        <taxon>Eukaryota</taxon>
        <taxon>Viridiplantae</taxon>
        <taxon>Streptophyta</taxon>
        <taxon>Embryophyta</taxon>
        <taxon>Tracheophyta</taxon>
        <taxon>Spermatophyta</taxon>
        <taxon>Magnoliopsida</taxon>
        <taxon>eudicotyledons</taxon>
        <taxon>Gunneridae</taxon>
        <taxon>Pentapetalae</taxon>
        <taxon>asterids</taxon>
        <taxon>lamiids</taxon>
        <taxon>Gentianales</taxon>
        <taxon>Rubiaceae</taxon>
        <taxon>Ixoroideae</taxon>
        <taxon>Gardenieae complex</taxon>
        <taxon>Bertiereae - Coffeeae clade</taxon>
        <taxon>Coffeeae</taxon>
        <taxon>Coffea</taxon>
    </lineage>
</organism>